<evidence type="ECO:0000256" key="1">
    <source>
        <dbReference type="SAM" id="MobiDB-lite"/>
    </source>
</evidence>
<dbReference type="Ensembl" id="ENSCABT00000014543.1">
    <property type="protein sequence ID" value="ENSCABP00000013258.1"/>
    <property type="gene ID" value="ENSCABG00000009941.1"/>
</dbReference>
<sequence length="96" mass="11069">MYGFKMHLLFVGISELLRRDVVQEWVYHRTEVKEGVCNGKKGDICSEVGHSPVLLRFSSSHDPSNLIRHPTYCQSGNNQSCDQRERERTCETNQSI</sequence>
<name>A0A8C0H3N9_CHEAB</name>
<feature type="region of interest" description="Disordered" evidence="1">
    <location>
        <begin position="76"/>
        <end position="96"/>
    </location>
</feature>
<reference evidence="2" key="1">
    <citation type="submission" date="2025-08" db="UniProtKB">
        <authorList>
            <consortium name="Ensembl"/>
        </authorList>
    </citation>
    <scope>IDENTIFICATION</scope>
</reference>
<dbReference type="AlphaFoldDB" id="A0A8C0H3N9"/>
<dbReference type="OMA" id="YCQSGNN"/>
<dbReference type="GeneTree" id="ENSGT01030000235139"/>
<proteinExistence type="predicted"/>
<keyword evidence="3" id="KW-1185">Reference proteome</keyword>
<organism evidence="2 3">
    <name type="scientific">Chelonoidis abingdonii</name>
    <name type="common">Abingdon island giant tortoise</name>
    <name type="synonym">Testudo abingdonii</name>
    <dbReference type="NCBI Taxonomy" id="106734"/>
    <lineage>
        <taxon>Eukaryota</taxon>
        <taxon>Metazoa</taxon>
        <taxon>Chordata</taxon>
        <taxon>Craniata</taxon>
        <taxon>Vertebrata</taxon>
        <taxon>Euteleostomi</taxon>
        <taxon>Archelosauria</taxon>
        <taxon>Testudinata</taxon>
        <taxon>Testudines</taxon>
        <taxon>Cryptodira</taxon>
        <taxon>Durocryptodira</taxon>
        <taxon>Testudinoidea</taxon>
        <taxon>Testudinidae</taxon>
        <taxon>Chelonoidis</taxon>
    </lineage>
</organism>
<evidence type="ECO:0000313" key="2">
    <source>
        <dbReference type="Ensembl" id="ENSCABP00000013258.1"/>
    </source>
</evidence>
<accession>A0A8C0H3N9</accession>
<reference evidence="2" key="2">
    <citation type="submission" date="2025-09" db="UniProtKB">
        <authorList>
            <consortium name="Ensembl"/>
        </authorList>
    </citation>
    <scope>IDENTIFICATION</scope>
</reference>
<evidence type="ECO:0000313" key="3">
    <source>
        <dbReference type="Proteomes" id="UP000694404"/>
    </source>
</evidence>
<protein>
    <submittedName>
        <fullName evidence="2">Uncharacterized protein</fullName>
    </submittedName>
</protein>
<dbReference type="Proteomes" id="UP000694404">
    <property type="component" value="Unplaced"/>
</dbReference>